<comment type="subcellular location">
    <subcellularLocation>
        <location evidence="1 4">Nucleus</location>
    </subcellularLocation>
</comment>
<evidence type="ECO:0000256" key="4">
    <source>
        <dbReference type="PROSITE-ProRule" id="PRU00089"/>
    </source>
</evidence>
<dbReference type="PROSITE" id="PS50039">
    <property type="entry name" value="FORK_HEAD_3"/>
    <property type="match status" value="1"/>
</dbReference>
<dbReference type="InterPro" id="IPR036388">
    <property type="entry name" value="WH-like_DNA-bd_sf"/>
</dbReference>
<evidence type="ECO:0000313" key="8">
    <source>
        <dbReference type="Proteomes" id="UP000617340"/>
    </source>
</evidence>
<evidence type="ECO:0000313" key="7">
    <source>
        <dbReference type="EMBL" id="KAF7381212.1"/>
    </source>
</evidence>
<evidence type="ECO:0000256" key="5">
    <source>
        <dbReference type="SAM" id="MobiDB-lite"/>
    </source>
</evidence>
<proteinExistence type="predicted"/>
<dbReference type="InterPro" id="IPR051770">
    <property type="entry name" value="Forkhead_box_regulator"/>
</dbReference>
<dbReference type="SUPFAM" id="SSF46785">
    <property type="entry name" value="Winged helix' DNA-binding domain"/>
    <property type="match status" value="1"/>
</dbReference>
<dbReference type="InterPro" id="IPR018122">
    <property type="entry name" value="TF_fork_head_CS_1"/>
</dbReference>
<dbReference type="GO" id="GO:0009887">
    <property type="term" value="P:animal organ morphogenesis"/>
    <property type="evidence" value="ECO:0007669"/>
    <property type="project" value="TreeGrafter"/>
</dbReference>
<dbReference type="Gene3D" id="1.10.10.10">
    <property type="entry name" value="Winged helix-like DNA-binding domain superfamily/Winged helix DNA-binding domain"/>
    <property type="match status" value="1"/>
</dbReference>
<dbReference type="PANTHER" id="PTHR46262:SF2">
    <property type="entry name" value="FORKHEAD BOX PROTEIN BINIOU"/>
    <property type="match status" value="1"/>
</dbReference>
<feature type="compositionally biased region" description="Polar residues" evidence="5">
    <location>
        <begin position="40"/>
        <end position="65"/>
    </location>
</feature>
<reference evidence="7" key="1">
    <citation type="journal article" date="2020" name="G3 (Bethesda)">
        <title>High-Quality Assemblies for Three Invasive Social Wasps from the &lt;i&gt;Vespula&lt;/i&gt; Genus.</title>
        <authorList>
            <person name="Harrop T.W.R."/>
            <person name="Guhlin J."/>
            <person name="McLaughlin G.M."/>
            <person name="Permina E."/>
            <person name="Stockwell P."/>
            <person name="Gilligan J."/>
            <person name="Le Lec M.F."/>
            <person name="Gruber M.A.M."/>
            <person name="Quinn O."/>
            <person name="Lovegrove M."/>
            <person name="Duncan E.J."/>
            <person name="Remnant E.J."/>
            <person name="Van Eeckhoven J."/>
            <person name="Graham B."/>
            <person name="Knapp R.A."/>
            <person name="Langford K.W."/>
            <person name="Kronenberg Z."/>
            <person name="Press M.O."/>
            <person name="Eacker S.M."/>
            <person name="Wilson-Rankin E.E."/>
            <person name="Purcell J."/>
            <person name="Lester P.J."/>
            <person name="Dearden P.K."/>
        </authorList>
    </citation>
    <scope>NUCLEOTIDE SEQUENCE</scope>
    <source>
        <strain evidence="7">Linc-1</strain>
    </source>
</reference>
<sequence length="528" mass="57600">MDQSMIVTSLPRGGSLSEISRRQHTTMKNESDGNVHVHGQETSQSVGQSSSTLVGTRTSLGLHGNLSQNQNMDQLMCNPSSTEVARKPGARRQEKPPYSYIALIVMAIQSSPGKRLTLSEIYSFLQQRFPFFRGAYQGWKNSVRHNLSLNECFIKLPKGLGRPGKGHYWTIDPSTEYMFEEGSFRRRPRGFRRKCQALKPQYPQYFSASGPVGVQAGYDNLTASGGMEYANGYQNQYQNYQEYAMYGPAAAVSADWTYPEPSYKTPPIAEVTYKTTEVTYKTGEPSSVYRNGELVTFKSEPGYGVGRNQDQLSSVAAYRPIDGFQLKDHHPQHHQETIYKDNESMMIYKCAGNPTVNAQPTTGQDYYVGYGAIGVNNASVAATANVNVNLAMQTVHDQNGNGSPAGNVASPHSACQTPVTDHGLKMQCSNSSSNSSGGSIIDRKPSYFGHPTGTVSLSSLSSLSSLNLSNIGSLSISNVPNVAVSSSLHHANTPPPPPPLPPTTTTTPTTTPTTPTSTMYYDQIKYNM</sequence>
<feature type="region of interest" description="Disordered" evidence="5">
    <location>
        <begin position="486"/>
        <end position="517"/>
    </location>
</feature>
<dbReference type="SMART" id="SM00339">
    <property type="entry name" value="FH"/>
    <property type="match status" value="1"/>
</dbReference>
<feature type="region of interest" description="Disordered" evidence="5">
    <location>
        <begin position="1"/>
        <end position="65"/>
    </location>
</feature>
<dbReference type="PRINTS" id="PR00053">
    <property type="entry name" value="FORKHEAD"/>
</dbReference>
<evidence type="ECO:0000259" key="6">
    <source>
        <dbReference type="PROSITE" id="PS50039"/>
    </source>
</evidence>
<dbReference type="InterPro" id="IPR001766">
    <property type="entry name" value="Fork_head_dom"/>
</dbReference>
<feature type="domain" description="Fork-head" evidence="6">
    <location>
        <begin position="95"/>
        <end position="189"/>
    </location>
</feature>
<dbReference type="Proteomes" id="UP000617340">
    <property type="component" value="Unassembled WGS sequence"/>
</dbReference>
<feature type="compositionally biased region" description="Pro residues" evidence="5">
    <location>
        <begin position="493"/>
        <end position="502"/>
    </location>
</feature>
<comment type="caution">
    <text evidence="7">The sequence shown here is derived from an EMBL/GenBank/DDBJ whole genome shotgun (WGS) entry which is preliminary data.</text>
</comment>
<dbReference type="InterPro" id="IPR036390">
    <property type="entry name" value="WH_DNA-bd_sf"/>
</dbReference>
<evidence type="ECO:0000256" key="2">
    <source>
        <dbReference type="ARBA" id="ARBA00023125"/>
    </source>
</evidence>
<protein>
    <recommendedName>
        <fullName evidence="6">Fork-head domain-containing protein</fullName>
    </recommendedName>
</protein>
<feature type="DNA-binding region" description="Fork-head" evidence="4">
    <location>
        <begin position="95"/>
        <end position="189"/>
    </location>
</feature>
<accession>A0A834MQ67</accession>
<keyword evidence="3 4" id="KW-0539">Nucleus</keyword>
<dbReference type="GO" id="GO:0000978">
    <property type="term" value="F:RNA polymerase II cis-regulatory region sequence-specific DNA binding"/>
    <property type="evidence" value="ECO:0007669"/>
    <property type="project" value="TreeGrafter"/>
</dbReference>
<dbReference type="PROSITE" id="PS00658">
    <property type="entry name" value="FORK_HEAD_2"/>
    <property type="match status" value="1"/>
</dbReference>
<feature type="compositionally biased region" description="Low complexity" evidence="5">
    <location>
        <begin position="503"/>
        <end position="516"/>
    </location>
</feature>
<dbReference type="GO" id="GO:0000981">
    <property type="term" value="F:DNA-binding transcription factor activity, RNA polymerase II-specific"/>
    <property type="evidence" value="ECO:0007669"/>
    <property type="project" value="TreeGrafter"/>
</dbReference>
<feature type="compositionally biased region" description="Basic and acidic residues" evidence="5">
    <location>
        <begin position="27"/>
        <end position="39"/>
    </location>
</feature>
<dbReference type="PROSITE" id="PS00657">
    <property type="entry name" value="FORK_HEAD_1"/>
    <property type="match status" value="1"/>
</dbReference>
<dbReference type="GO" id="GO:0005634">
    <property type="term" value="C:nucleus"/>
    <property type="evidence" value="ECO:0007669"/>
    <property type="project" value="UniProtKB-SubCell"/>
</dbReference>
<dbReference type="InterPro" id="IPR030456">
    <property type="entry name" value="TF_fork_head_CS_2"/>
</dbReference>
<keyword evidence="2 4" id="KW-0238">DNA-binding</keyword>
<evidence type="ECO:0000256" key="3">
    <source>
        <dbReference type="ARBA" id="ARBA00023242"/>
    </source>
</evidence>
<dbReference type="AlphaFoldDB" id="A0A834MQ67"/>
<gene>
    <name evidence="7" type="ORF">HZH68_016087</name>
</gene>
<keyword evidence="8" id="KW-1185">Reference proteome</keyword>
<dbReference type="FunFam" id="1.10.10.10:FF:000071">
    <property type="entry name" value="Forkhead box F1"/>
    <property type="match status" value="1"/>
</dbReference>
<dbReference type="PANTHER" id="PTHR46262">
    <property type="entry name" value="FORKHEAD BOX PROTEIN BINIOU"/>
    <property type="match status" value="1"/>
</dbReference>
<dbReference type="GO" id="GO:0001710">
    <property type="term" value="P:mesodermal cell fate commitment"/>
    <property type="evidence" value="ECO:0007669"/>
    <property type="project" value="UniProtKB-ARBA"/>
</dbReference>
<dbReference type="EMBL" id="JACSDZ010000022">
    <property type="protein sequence ID" value="KAF7381212.1"/>
    <property type="molecule type" value="Genomic_DNA"/>
</dbReference>
<dbReference type="Pfam" id="PF00250">
    <property type="entry name" value="Forkhead"/>
    <property type="match status" value="1"/>
</dbReference>
<organism evidence="7 8">
    <name type="scientific">Vespula germanica</name>
    <name type="common">German yellow jacket</name>
    <name type="synonym">Paravespula germanica</name>
    <dbReference type="NCBI Taxonomy" id="30212"/>
    <lineage>
        <taxon>Eukaryota</taxon>
        <taxon>Metazoa</taxon>
        <taxon>Ecdysozoa</taxon>
        <taxon>Arthropoda</taxon>
        <taxon>Hexapoda</taxon>
        <taxon>Insecta</taxon>
        <taxon>Pterygota</taxon>
        <taxon>Neoptera</taxon>
        <taxon>Endopterygota</taxon>
        <taxon>Hymenoptera</taxon>
        <taxon>Apocrita</taxon>
        <taxon>Aculeata</taxon>
        <taxon>Vespoidea</taxon>
        <taxon>Vespidae</taxon>
        <taxon>Vespinae</taxon>
        <taxon>Vespula</taxon>
    </lineage>
</organism>
<evidence type="ECO:0000256" key="1">
    <source>
        <dbReference type="ARBA" id="ARBA00004123"/>
    </source>
</evidence>
<name>A0A834MQ67_VESGE</name>